<name>A0AAJ6B6I7_9SPHI</name>
<organism evidence="2 3">
    <name type="scientific">Candidatus Pedobacter colombiensis</name>
    <dbReference type="NCBI Taxonomy" id="3121371"/>
    <lineage>
        <taxon>Bacteria</taxon>
        <taxon>Pseudomonadati</taxon>
        <taxon>Bacteroidota</taxon>
        <taxon>Sphingobacteriia</taxon>
        <taxon>Sphingobacteriales</taxon>
        <taxon>Sphingobacteriaceae</taxon>
        <taxon>Pedobacter</taxon>
    </lineage>
</organism>
<accession>A0AAJ6B6I7</accession>
<gene>
    <name evidence="2" type="primary">gldN</name>
    <name evidence="2" type="ORF">P0Y49_19505</name>
</gene>
<proteinExistence type="predicted"/>
<reference evidence="2" key="1">
    <citation type="submission" date="2023-03" db="EMBL/GenBank/DDBJ databases">
        <title>Andean soil-derived lignocellulolytic bacterial consortium as a source of novel taxa and putative plastic-active enzymes.</title>
        <authorList>
            <person name="Diaz-Garcia L."/>
            <person name="Chuvochina M."/>
            <person name="Feuerriegel G."/>
            <person name="Bunk B."/>
            <person name="Sproer C."/>
            <person name="Streit W.R."/>
            <person name="Rodriguez L.M."/>
            <person name="Overmann J."/>
            <person name="Jimenez D.J."/>
        </authorList>
    </citation>
    <scope>NUCLEOTIDE SEQUENCE</scope>
    <source>
        <strain evidence="2">MAG 3858</strain>
    </source>
</reference>
<evidence type="ECO:0000313" key="3">
    <source>
        <dbReference type="Proteomes" id="UP001214530"/>
    </source>
</evidence>
<keyword evidence="1" id="KW-0732">Signal</keyword>
<dbReference type="InterPro" id="IPR019847">
    <property type="entry name" value="Gliding_motility_assoc_GldN"/>
</dbReference>
<sequence length="316" mass="35940">MMKKVLYTVLILFLCSASFAQRNKKPAAKPAAKPAVVQAPVVTAPPVPLEPVSKVNKKIKTPPKDGYSVRADVDSNVMVPYADVREEDVYYAKRIWREIDLRDTINSVLKAENAKLIDILLEAVSNEELTAYSPKDTTAGKLLEDNDSFRIALTAKQASEAARGLTEGGADPTTGKVAEPTLRKLRSDEFLKFRIKEDWILDIKRSIFEPRIIGLAPMKMVEGNWQPVFWIYYDDARELLSKKRLTNPLNDASQLTFDDFFVRRLFSSYIVKETNPANKNIVDILGQTDPKDTRKLYESERIKKSISDYEQSLWEY</sequence>
<feature type="chain" id="PRO_5042529449" evidence="1">
    <location>
        <begin position="21"/>
        <end position="316"/>
    </location>
</feature>
<dbReference type="NCBIfam" id="TIGR03523">
    <property type="entry name" value="GldN"/>
    <property type="match status" value="1"/>
</dbReference>
<dbReference type="EMBL" id="CP119313">
    <property type="protein sequence ID" value="WEK18964.1"/>
    <property type="molecule type" value="Genomic_DNA"/>
</dbReference>
<dbReference type="AlphaFoldDB" id="A0AAJ6B6I7"/>
<dbReference type="Pfam" id="PF19841">
    <property type="entry name" value="GldN"/>
    <property type="match status" value="1"/>
</dbReference>
<dbReference type="Proteomes" id="UP001214530">
    <property type="component" value="Chromosome"/>
</dbReference>
<evidence type="ECO:0000313" key="2">
    <source>
        <dbReference type="EMBL" id="WEK18964.1"/>
    </source>
</evidence>
<protein>
    <submittedName>
        <fullName evidence="2">Gliding motility protein GldN</fullName>
    </submittedName>
</protein>
<evidence type="ECO:0000256" key="1">
    <source>
        <dbReference type="SAM" id="SignalP"/>
    </source>
</evidence>
<feature type="signal peptide" evidence="1">
    <location>
        <begin position="1"/>
        <end position="20"/>
    </location>
</feature>